<protein>
    <recommendedName>
        <fullName evidence="1">Methyltransferase FkbM domain-containing protein</fullName>
    </recommendedName>
</protein>
<dbReference type="InterPro" id="IPR006342">
    <property type="entry name" value="FkbM_mtfrase"/>
</dbReference>
<dbReference type="SUPFAM" id="SSF53335">
    <property type="entry name" value="S-adenosyl-L-methionine-dependent methyltransferases"/>
    <property type="match status" value="1"/>
</dbReference>
<dbReference type="InterPro" id="IPR029063">
    <property type="entry name" value="SAM-dependent_MTases_sf"/>
</dbReference>
<gene>
    <name evidence="2" type="ORF">LCGC14_0297460</name>
</gene>
<reference evidence="2" key="1">
    <citation type="journal article" date="2015" name="Nature">
        <title>Complex archaea that bridge the gap between prokaryotes and eukaryotes.</title>
        <authorList>
            <person name="Spang A."/>
            <person name="Saw J.H."/>
            <person name="Jorgensen S.L."/>
            <person name="Zaremba-Niedzwiedzka K."/>
            <person name="Martijn J."/>
            <person name="Lind A.E."/>
            <person name="van Eijk R."/>
            <person name="Schleper C."/>
            <person name="Guy L."/>
            <person name="Ettema T.J."/>
        </authorList>
    </citation>
    <scope>NUCLEOTIDE SEQUENCE</scope>
</reference>
<dbReference type="PANTHER" id="PTHR36973">
    <property type="entry name" value="SLL1456 PROTEIN-RELATED"/>
    <property type="match status" value="1"/>
</dbReference>
<organism evidence="2">
    <name type="scientific">marine sediment metagenome</name>
    <dbReference type="NCBI Taxonomy" id="412755"/>
    <lineage>
        <taxon>unclassified sequences</taxon>
        <taxon>metagenomes</taxon>
        <taxon>ecological metagenomes</taxon>
    </lineage>
</organism>
<dbReference type="NCBIfam" id="TIGR01444">
    <property type="entry name" value="fkbM_fam"/>
    <property type="match status" value="1"/>
</dbReference>
<name>A0A0F9WWY2_9ZZZZ</name>
<accession>A0A0F9WWY2</accession>
<dbReference type="PANTHER" id="PTHR36973:SF4">
    <property type="entry name" value="NODULATION PROTEIN"/>
    <property type="match status" value="1"/>
</dbReference>
<dbReference type="AlphaFoldDB" id="A0A0F9WWY2"/>
<dbReference type="GO" id="GO:0008171">
    <property type="term" value="F:O-methyltransferase activity"/>
    <property type="evidence" value="ECO:0007669"/>
    <property type="project" value="TreeGrafter"/>
</dbReference>
<sequence>MEQFYKKVLAIFPGLTLNIVDVGARINPGAEANYEPLLRAFPGSKALCFDDGDCASDESHIYKQVILGVRRESRDFYQTKHLMSSSLYEPAVTLPNGTVCSGPDRTFIKILVETVPLDELLDTSGIDLLKLDVQGGELDVLKGATKTLARTGLVVSEAELVPLYKNQPLFGDLCAYLADYGFSFHRLIGMGGFDPATREQLAGDGSLKPHLWADVFFMRTMQWMAQSPRLRPLKLALVATCYSIADFAAAMFRCYDEEHHLDLLPAYRAALARST</sequence>
<feature type="domain" description="Methyltransferase FkbM" evidence="1">
    <location>
        <begin position="104"/>
        <end position="184"/>
    </location>
</feature>
<dbReference type="Gene3D" id="3.40.50.150">
    <property type="entry name" value="Vaccinia Virus protein VP39"/>
    <property type="match status" value="1"/>
</dbReference>
<dbReference type="Pfam" id="PF05050">
    <property type="entry name" value="Methyltransf_21"/>
    <property type="match status" value="1"/>
</dbReference>
<evidence type="ECO:0000259" key="1">
    <source>
        <dbReference type="Pfam" id="PF05050"/>
    </source>
</evidence>
<proteinExistence type="predicted"/>
<dbReference type="EMBL" id="LAZR01000183">
    <property type="protein sequence ID" value="KKN83508.1"/>
    <property type="molecule type" value="Genomic_DNA"/>
</dbReference>
<dbReference type="InterPro" id="IPR053188">
    <property type="entry name" value="FkbM_Methyltransferase"/>
</dbReference>
<evidence type="ECO:0000313" key="2">
    <source>
        <dbReference type="EMBL" id="KKN83508.1"/>
    </source>
</evidence>
<comment type="caution">
    <text evidence="2">The sequence shown here is derived from an EMBL/GenBank/DDBJ whole genome shotgun (WGS) entry which is preliminary data.</text>
</comment>